<protein>
    <recommendedName>
        <fullName evidence="6">NADP-dependent oxidoreductase domain-containing protein</fullName>
    </recommendedName>
</protein>
<dbReference type="EnsemblPlants" id="KQK97458">
    <property type="protein sequence ID" value="KQK97458"/>
    <property type="gene ID" value="SETIT_012010mg"/>
</dbReference>
<dbReference type="PIRSF" id="PIRSF000097">
    <property type="entry name" value="AKR"/>
    <property type="match status" value="1"/>
</dbReference>
<organism evidence="7 8">
    <name type="scientific">Setaria italica</name>
    <name type="common">Foxtail millet</name>
    <name type="synonym">Panicum italicum</name>
    <dbReference type="NCBI Taxonomy" id="4555"/>
    <lineage>
        <taxon>Eukaryota</taxon>
        <taxon>Viridiplantae</taxon>
        <taxon>Streptophyta</taxon>
        <taxon>Embryophyta</taxon>
        <taxon>Tracheophyta</taxon>
        <taxon>Spermatophyta</taxon>
        <taxon>Magnoliopsida</taxon>
        <taxon>Liliopsida</taxon>
        <taxon>Poales</taxon>
        <taxon>Poaceae</taxon>
        <taxon>PACMAD clade</taxon>
        <taxon>Panicoideae</taxon>
        <taxon>Panicodae</taxon>
        <taxon>Paniceae</taxon>
        <taxon>Cenchrinae</taxon>
        <taxon>Setaria</taxon>
    </lineage>
</organism>
<dbReference type="InterPro" id="IPR036812">
    <property type="entry name" value="NAD(P)_OxRdtase_dom_sf"/>
</dbReference>
<reference evidence="8" key="1">
    <citation type="journal article" date="2012" name="Nat. Biotechnol.">
        <title>Reference genome sequence of the model plant Setaria.</title>
        <authorList>
            <person name="Bennetzen J.L."/>
            <person name="Schmutz J."/>
            <person name="Wang H."/>
            <person name="Percifield R."/>
            <person name="Hawkins J."/>
            <person name="Pontaroli A.C."/>
            <person name="Estep M."/>
            <person name="Feng L."/>
            <person name="Vaughn J.N."/>
            <person name="Grimwood J."/>
            <person name="Jenkins J."/>
            <person name="Barry K."/>
            <person name="Lindquist E."/>
            <person name="Hellsten U."/>
            <person name="Deshpande S."/>
            <person name="Wang X."/>
            <person name="Wu X."/>
            <person name="Mitros T."/>
            <person name="Triplett J."/>
            <person name="Yang X."/>
            <person name="Ye C.Y."/>
            <person name="Mauro-Herrera M."/>
            <person name="Wang L."/>
            <person name="Li P."/>
            <person name="Sharma M."/>
            <person name="Sharma R."/>
            <person name="Ronald P.C."/>
            <person name="Panaud O."/>
            <person name="Kellogg E.A."/>
            <person name="Brutnell T.P."/>
            <person name="Doust A.N."/>
            <person name="Tuskan G.A."/>
            <person name="Rokhsar D."/>
            <person name="Devos K.M."/>
        </authorList>
    </citation>
    <scope>NUCLEOTIDE SEQUENCE [LARGE SCALE GENOMIC DNA]</scope>
    <source>
        <strain evidence="8">cv. Yugu1</strain>
    </source>
</reference>
<feature type="domain" description="NADP-dependent oxidoreductase" evidence="6">
    <location>
        <begin position="24"/>
        <end position="274"/>
    </location>
</feature>
<dbReference type="HOGENOM" id="CLU_023205_0_0_1"/>
<dbReference type="OMA" id="DWGVSYF"/>
<keyword evidence="2" id="KW-0521">NADP</keyword>
<comment type="similarity">
    <text evidence="1">Belongs to the aldo/keto reductase family.</text>
</comment>
<evidence type="ECO:0000256" key="2">
    <source>
        <dbReference type="ARBA" id="ARBA00022857"/>
    </source>
</evidence>
<reference evidence="7" key="2">
    <citation type="submission" date="2018-08" db="UniProtKB">
        <authorList>
            <consortium name="EnsemblPlants"/>
        </authorList>
    </citation>
    <scope>IDENTIFICATION</scope>
    <source>
        <strain evidence="7">Yugu1</strain>
    </source>
</reference>
<proteinExistence type="inferred from homology"/>
<sequence>RVGTGCPKIPEFLAGAAGRPVPAVGLGTASFPFVEEDVRAAVLAALELGYRRLDTAVLYRSERAVGEAVAEAARRGIVASREDVFVTTKMWCTQCHPDLVLPSLRESLQNLQMEYVDLYLVHWPMAAKPGEPQFPIKREDIMPMDLSGVMIGVSNFTTTKLQELLAIAEIPPAVNQVEMNPIWQQKKLIEFCKDKGIHVTAYSPLGGQSMSNAVLQSEVLEEISKARGKSVAQISLRWIYEQGASMVVKSLKLRLKENMEIFDWELSDEDRFKISQIPQLKRVRVMGSLAPKAPPVWILPSLIFLKCS</sequence>
<evidence type="ECO:0000313" key="7">
    <source>
        <dbReference type="EnsemblPlants" id="KQK97458"/>
    </source>
</evidence>
<evidence type="ECO:0000256" key="4">
    <source>
        <dbReference type="PIRSR" id="PIRSR000097-2"/>
    </source>
</evidence>
<dbReference type="EMBL" id="AGNK02004364">
    <property type="status" value="NOT_ANNOTATED_CDS"/>
    <property type="molecule type" value="Genomic_DNA"/>
</dbReference>
<dbReference type="GO" id="GO:0005829">
    <property type="term" value="C:cytosol"/>
    <property type="evidence" value="ECO:0000318"/>
    <property type="project" value="GO_Central"/>
</dbReference>
<dbReference type="InParanoid" id="K3YCR1"/>
<dbReference type="Pfam" id="PF00248">
    <property type="entry name" value="Aldo_ket_red"/>
    <property type="match status" value="1"/>
</dbReference>
<name>K3YCR1_SETIT</name>
<dbReference type="PANTHER" id="PTHR11732">
    <property type="entry name" value="ALDO/KETO REDUCTASE"/>
    <property type="match status" value="1"/>
</dbReference>
<dbReference type="InterPro" id="IPR023210">
    <property type="entry name" value="NADP_OxRdtase_dom"/>
</dbReference>
<dbReference type="PRINTS" id="PR00069">
    <property type="entry name" value="ALDKETRDTASE"/>
</dbReference>
<dbReference type="Proteomes" id="UP000004995">
    <property type="component" value="Unassembled WGS sequence"/>
</dbReference>
<accession>K3YCR1</accession>
<evidence type="ECO:0000256" key="5">
    <source>
        <dbReference type="PIRSR" id="PIRSR000097-3"/>
    </source>
</evidence>
<dbReference type="eggNOG" id="KOG1577">
    <property type="taxonomic scope" value="Eukaryota"/>
</dbReference>
<dbReference type="Gramene" id="KQK97458">
    <property type="protein sequence ID" value="KQK97458"/>
    <property type="gene ID" value="SETIT_012010mg"/>
</dbReference>
<dbReference type="InterPro" id="IPR020471">
    <property type="entry name" value="AKR"/>
</dbReference>
<feature type="binding site" evidence="4">
    <location>
        <position position="122"/>
    </location>
    <ligand>
        <name>substrate</name>
    </ligand>
</feature>
<evidence type="ECO:0000259" key="6">
    <source>
        <dbReference type="Pfam" id="PF00248"/>
    </source>
</evidence>
<dbReference type="SUPFAM" id="SSF51430">
    <property type="entry name" value="NAD(P)-linked oxidoreductase"/>
    <property type="match status" value="1"/>
</dbReference>
<keyword evidence="8" id="KW-1185">Reference proteome</keyword>
<feature type="site" description="Lowers pKa of active site Tyr" evidence="5">
    <location>
        <position position="89"/>
    </location>
</feature>
<feature type="active site" description="Proton donor" evidence="3">
    <location>
        <position position="59"/>
    </location>
</feature>
<evidence type="ECO:0000313" key="8">
    <source>
        <dbReference type="Proteomes" id="UP000004995"/>
    </source>
</evidence>
<evidence type="ECO:0000256" key="3">
    <source>
        <dbReference type="PIRSR" id="PIRSR000097-1"/>
    </source>
</evidence>
<dbReference type="AlphaFoldDB" id="K3YCR1"/>
<dbReference type="FunFam" id="3.20.20.100:FF:000013">
    <property type="entry name" value="NADPH-dependent codeinone reductase 1-1"/>
    <property type="match status" value="1"/>
</dbReference>
<dbReference type="GO" id="GO:0004032">
    <property type="term" value="F:aldose reductase (NADPH) activity"/>
    <property type="evidence" value="ECO:0000318"/>
    <property type="project" value="GO_Central"/>
</dbReference>
<dbReference type="Gene3D" id="3.20.20.100">
    <property type="entry name" value="NADP-dependent oxidoreductase domain"/>
    <property type="match status" value="1"/>
</dbReference>
<evidence type="ECO:0000256" key="1">
    <source>
        <dbReference type="ARBA" id="ARBA00007905"/>
    </source>
</evidence>